<protein>
    <submittedName>
        <fullName evidence="1">Uncharacterized protein</fullName>
    </submittedName>
</protein>
<evidence type="ECO:0000313" key="1">
    <source>
        <dbReference type="EMBL" id="MPM54306.1"/>
    </source>
</evidence>
<gene>
    <name evidence="1" type="ORF">SDC9_101084</name>
</gene>
<accession>A0A645AN11</accession>
<proteinExistence type="predicted"/>
<sequence>MTKRFFLWFVERPEQLASRPNQGDVHPLCFLPEIPSLKDILSVAGIHCFFRDSKKFFQPRQ</sequence>
<organism evidence="1">
    <name type="scientific">bioreactor metagenome</name>
    <dbReference type="NCBI Taxonomy" id="1076179"/>
    <lineage>
        <taxon>unclassified sequences</taxon>
        <taxon>metagenomes</taxon>
        <taxon>ecological metagenomes</taxon>
    </lineage>
</organism>
<comment type="caution">
    <text evidence="1">The sequence shown here is derived from an EMBL/GenBank/DDBJ whole genome shotgun (WGS) entry which is preliminary data.</text>
</comment>
<reference evidence="1" key="1">
    <citation type="submission" date="2019-08" db="EMBL/GenBank/DDBJ databases">
        <authorList>
            <person name="Kucharzyk K."/>
            <person name="Murdoch R.W."/>
            <person name="Higgins S."/>
            <person name="Loffler F."/>
        </authorList>
    </citation>
    <scope>NUCLEOTIDE SEQUENCE</scope>
</reference>
<dbReference type="AlphaFoldDB" id="A0A645AN11"/>
<dbReference type="EMBL" id="VSSQ01014740">
    <property type="protein sequence ID" value="MPM54306.1"/>
    <property type="molecule type" value="Genomic_DNA"/>
</dbReference>
<name>A0A645AN11_9ZZZZ</name>